<dbReference type="Proteomes" id="UP000027981">
    <property type="component" value="Chromosome"/>
</dbReference>
<name>A0A075LRI9_9EURY</name>
<evidence type="ECO:0000256" key="2">
    <source>
        <dbReference type="ARBA" id="ARBA00023125"/>
    </source>
</evidence>
<organism evidence="5 6">
    <name type="scientific">Palaeococcus pacificus DY20341</name>
    <dbReference type="NCBI Taxonomy" id="1343739"/>
    <lineage>
        <taxon>Archaea</taxon>
        <taxon>Methanobacteriati</taxon>
        <taxon>Methanobacteriota</taxon>
        <taxon>Thermococci</taxon>
        <taxon>Thermococcales</taxon>
        <taxon>Thermococcaceae</taxon>
        <taxon>Palaeococcus</taxon>
    </lineage>
</organism>
<dbReference type="PANTHER" id="PTHR10840">
    <property type="entry name" value="PROGRAMMED CELL DEATH PROTEIN 5"/>
    <property type="match status" value="1"/>
</dbReference>
<dbReference type="SUPFAM" id="SSF46950">
    <property type="entry name" value="Double-stranded DNA-binding domain"/>
    <property type="match status" value="1"/>
</dbReference>
<reference evidence="6" key="1">
    <citation type="submission" date="2013-06" db="EMBL/GenBank/DDBJ databases">
        <title>Complete Genome Sequence of Hyperthermophilic Palaeococcus pacificus DY20341T, Isolated from a Deep-Sea Hydrothermal Sediments.</title>
        <authorList>
            <person name="Zeng X."/>
            <person name="Shao Z."/>
        </authorList>
    </citation>
    <scope>NUCLEOTIDE SEQUENCE [LARGE SCALE GENOMIC DNA]</scope>
    <source>
        <strain evidence="6">DY20341</strain>
    </source>
</reference>
<dbReference type="Gene3D" id="1.10.8.140">
    <property type="entry name" value="PDCD5-like"/>
    <property type="match status" value="1"/>
</dbReference>
<keyword evidence="2 3" id="KW-0238">DNA-binding</keyword>
<dbReference type="GO" id="GO:0005829">
    <property type="term" value="C:cytosol"/>
    <property type="evidence" value="ECO:0007669"/>
    <property type="project" value="TreeGrafter"/>
</dbReference>
<comment type="similarity">
    <text evidence="1 3">Belongs to the PDCD5 family.</text>
</comment>
<dbReference type="eggNOG" id="arCOG04179">
    <property type="taxonomic scope" value="Archaea"/>
</dbReference>
<evidence type="ECO:0000256" key="1">
    <source>
        <dbReference type="ARBA" id="ARBA00010490"/>
    </source>
</evidence>
<protein>
    <recommendedName>
        <fullName evidence="3">DNA-binding protein PAP_04720</fullName>
    </recommendedName>
</protein>
<reference evidence="5 6" key="2">
    <citation type="journal article" date="2015" name="Genome Announc.">
        <title>Complete Genome Sequence of Hyperthermophilic Piezophilic Archaeon Palaeococcus pacificus DY20341T, Isolated from Deep-Sea Hydrothermal Sediments.</title>
        <authorList>
            <person name="Zeng X."/>
            <person name="Jebbar M."/>
            <person name="Shao Z."/>
        </authorList>
    </citation>
    <scope>NUCLEOTIDE SEQUENCE [LARGE SCALE GENOMIC DNA]</scope>
    <source>
        <strain evidence="5 6">DY20341</strain>
    </source>
</reference>
<evidence type="ECO:0000256" key="4">
    <source>
        <dbReference type="SAM" id="Coils"/>
    </source>
</evidence>
<dbReference type="AlphaFoldDB" id="A0A075LRI9"/>
<gene>
    <name evidence="5" type="ORF">PAP_04720</name>
</gene>
<feature type="coiled-coil region" evidence="4">
    <location>
        <begin position="11"/>
        <end position="47"/>
    </location>
</feature>
<dbReference type="STRING" id="1343739.PAP_04720"/>
<dbReference type="InterPro" id="IPR022889">
    <property type="entry name" value="DNA_bind_arc"/>
</dbReference>
<dbReference type="GO" id="GO:0003677">
    <property type="term" value="F:DNA binding"/>
    <property type="evidence" value="ECO:0007669"/>
    <property type="project" value="UniProtKB-UniRule"/>
</dbReference>
<dbReference type="EMBL" id="CP006019">
    <property type="protein sequence ID" value="AIF69355.1"/>
    <property type="molecule type" value="Genomic_DNA"/>
</dbReference>
<sequence>MAEDIEEIRKKKLLELQRRLAEQQAAQEEAARRQAEMEAQIQAILRQILTPEARERLSRVRLVRPELAQQVELILIQLYQAGQIRERIDDAKLKRILAQIEARTRREFRIKW</sequence>
<dbReference type="RefSeq" id="WP_048164919.1">
    <property type="nucleotide sequence ID" value="NZ_CP006019.1"/>
</dbReference>
<proteinExistence type="inferred from homology"/>
<keyword evidence="6" id="KW-1185">Reference proteome</keyword>
<dbReference type="HAMAP" id="MF_00026">
    <property type="entry name" value="dsDNA_bind"/>
    <property type="match status" value="1"/>
</dbReference>
<dbReference type="Pfam" id="PF01984">
    <property type="entry name" value="dsDNA_bind"/>
    <property type="match status" value="1"/>
</dbReference>
<dbReference type="PIRSF" id="PIRSF015730">
    <property type="entry name" value="TFAR19"/>
    <property type="match status" value="1"/>
</dbReference>
<keyword evidence="4" id="KW-0175">Coiled coil</keyword>
<dbReference type="OrthoDB" id="7912at2157"/>
<dbReference type="InterPro" id="IPR036883">
    <property type="entry name" value="PDCD5-like_sf"/>
</dbReference>
<dbReference type="NCBIfam" id="NF003268">
    <property type="entry name" value="PRK04239.1"/>
    <property type="match status" value="1"/>
</dbReference>
<evidence type="ECO:0000313" key="6">
    <source>
        <dbReference type="Proteomes" id="UP000027981"/>
    </source>
</evidence>
<dbReference type="InterPro" id="IPR002836">
    <property type="entry name" value="PDCD5-like"/>
</dbReference>
<dbReference type="GeneID" id="24842068"/>
<evidence type="ECO:0000256" key="3">
    <source>
        <dbReference type="HAMAP-Rule" id="MF_00026"/>
    </source>
</evidence>
<accession>A0A075LRI9</accession>
<dbReference type="PANTHER" id="PTHR10840:SF0">
    <property type="entry name" value="PROGRAMMED CELL DEATH PROTEIN 5"/>
    <property type="match status" value="1"/>
</dbReference>
<dbReference type="KEGG" id="ppac:PAP_04720"/>
<dbReference type="HOGENOM" id="CLU_122978_3_0_2"/>
<evidence type="ECO:0000313" key="5">
    <source>
        <dbReference type="EMBL" id="AIF69355.1"/>
    </source>
</evidence>